<sequence length="71" mass="8363">MNRKRPITAFGWAIKERLAAKNMDQREFCELHGIPPSRLAEMITGTRKSVRYRKKVEQLLGLDRQHEKQAK</sequence>
<dbReference type="EMBL" id="JACJVP010000032">
    <property type="protein sequence ID" value="MBB6672988.1"/>
    <property type="molecule type" value="Genomic_DNA"/>
</dbReference>
<keyword evidence="2" id="KW-1185">Reference proteome</keyword>
<dbReference type="Proteomes" id="UP000547209">
    <property type="component" value="Unassembled WGS sequence"/>
</dbReference>
<organism evidence="1 2">
    <name type="scientific">Cohnella nanjingensis</name>
    <dbReference type="NCBI Taxonomy" id="1387779"/>
    <lineage>
        <taxon>Bacteria</taxon>
        <taxon>Bacillati</taxon>
        <taxon>Bacillota</taxon>
        <taxon>Bacilli</taxon>
        <taxon>Bacillales</taxon>
        <taxon>Paenibacillaceae</taxon>
        <taxon>Cohnella</taxon>
    </lineage>
</organism>
<accession>A0A7X0RT18</accession>
<evidence type="ECO:0000313" key="1">
    <source>
        <dbReference type="EMBL" id="MBB6672988.1"/>
    </source>
</evidence>
<reference evidence="1 2" key="1">
    <citation type="submission" date="2020-08" db="EMBL/GenBank/DDBJ databases">
        <title>Cohnella phylogeny.</title>
        <authorList>
            <person name="Dunlap C."/>
        </authorList>
    </citation>
    <scope>NUCLEOTIDE SEQUENCE [LARGE SCALE GENOMIC DNA]</scope>
    <source>
        <strain evidence="1 2">DSM 28246</strain>
    </source>
</reference>
<dbReference type="AlphaFoldDB" id="A0A7X0RT18"/>
<name>A0A7X0RT18_9BACL</name>
<comment type="caution">
    <text evidence="1">The sequence shown here is derived from an EMBL/GenBank/DDBJ whole genome shotgun (WGS) entry which is preliminary data.</text>
</comment>
<dbReference type="InterPro" id="IPR010982">
    <property type="entry name" value="Lambda_DNA-bd_dom_sf"/>
</dbReference>
<protein>
    <submittedName>
        <fullName evidence="1">Helix-turn-helix transcriptional regulator</fullName>
    </submittedName>
</protein>
<gene>
    <name evidence="1" type="ORF">H7C19_20105</name>
</gene>
<evidence type="ECO:0000313" key="2">
    <source>
        <dbReference type="Proteomes" id="UP000547209"/>
    </source>
</evidence>
<dbReference type="SUPFAM" id="SSF47413">
    <property type="entry name" value="lambda repressor-like DNA-binding domains"/>
    <property type="match status" value="1"/>
</dbReference>
<dbReference type="GO" id="GO:0003677">
    <property type="term" value="F:DNA binding"/>
    <property type="evidence" value="ECO:0007669"/>
    <property type="project" value="InterPro"/>
</dbReference>
<proteinExistence type="predicted"/>